<reference evidence="2" key="1">
    <citation type="journal article" date="2013" name="Nature">
        <title>Draft genome of the wheat A-genome progenitor Triticum urartu.</title>
        <authorList>
            <person name="Ling H.Q."/>
            <person name="Zhao S."/>
            <person name="Liu D."/>
            <person name="Wang J."/>
            <person name="Sun H."/>
            <person name="Zhang C."/>
            <person name="Fan H."/>
            <person name="Li D."/>
            <person name="Dong L."/>
            <person name="Tao Y."/>
            <person name="Gao C."/>
            <person name="Wu H."/>
            <person name="Li Y."/>
            <person name="Cui Y."/>
            <person name="Guo X."/>
            <person name="Zheng S."/>
            <person name="Wang B."/>
            <person name="Yu K."/>
            <person name="Liang Q."/>
            <person name="Yang W."/>
            <person name="Lou X."/>
            <person name="Chen J."/>
            <person name="Feng M."/>
            <person name="Jian J."/>
            <person name="Zhang X."/>
            <person name="Luo G."/>
            <person name="Jiang Y."/>
            <person name="Liu J."/>
            <person name="Wang Z."/>
            <person name="Sha Y."/>
            <person name="Zhang B."/>
            <person name="Wu H."/>
            <person name="Tang D."/>
            <person name="Shen Q."/>
            <person name="Xue P."/>
            <person name="Zou S."/>
            <person name="Wang X."/>
            <person name="Liu X."/>
            <person name="Wang F."/>
            <person name="Yang Y."/>
            <person name="An X."/>
            <person name="Dong Z."/>
            <person name="Zhang K."/>
            <person name="Zhang X."/>
            <person name="Luo M.C."/>
            <person name="Dvorak J."/>
            <person name="Tong Y."/>
            <person name="Wang J."/>
            <person name="Yang H."/>
            <person name="Li Z."/>
            <person name="Wang D."/>
            <person name="Zhang A."/>
            <person name="Wang J."/>
        </authorList>
    </citation>
    <scope>NUCLEOTIDE SEQUENCE</scope>
    <source>
        <strain evidence="2">cv. G1812</strain>
    </source>
</reference>
<dbReference type="AlphaFoldDB" id="A0A8R7UL40"/>
<dbReference type="Proteomes" id="UP000015106">
    <property type="component" value="Chromosome 5"/>
</dbReference>
<evidence type="ECO:0000313" key="1">
    <source>
        <dbReference type="EnsemblPlants" id="TuG1812G0500004544.01.T01"/>
    </source>
</evidence>
<reference evidence="1" key="3">
    <citation type="submission" date="2022-06" db="UniProtKB">
        <authorList>
            <consortium name="EnsemblPlants"/>
        </authorList>
    </citation>
    <scope>IDENTIFICATION</scope>
</reference>
<proteinExistence type="predicted"/>
<keyword evidence="2" id="KW-1185">Reference proteome</keyword>
<accession>A0A8R7UL40</accession>
<evidence type="ECO:0000313" key="2">
    <source>
        <dbReference type="Proteomes" id="UP000015106"/>
    </source>
</evidence>
<dbReference type="Gramene" id="TuG1812G0500004544.01.T01">
    <property type="protein sequence ID" value="TuG1812G0500004544.01.T01"/>
    <property type="gene ID" value="TuG1812G0500004544.01"/>
</dbReference>
<reference evidence="1" key="2">
    <citation type="submission" date="2018-03" db="EMBL/GenBank/DDBJ databases">
        <title>The Triticum urartu genome reveals the dynamic nature of wheat genome evolution.</title>
        <authorList>
            <person name="Ling H."/>
            <person name="Ma B."/>
            <person name="Shi X."/>
            <person name="Liu H."/>
            <person name="Dong L."/>
            <person name="Sun H."/>
            <person name="Cao Y."/>
            <person name="Gao Q."/>
            <person name="Zheng S."/>
            <person name="Li Y."/>
            <person name="Yu Y."/>
            <person name="Du H."/>
            <person name="Qi M."/>
            <person name="Li Y."/>
            <person name="Yu H."/>
            <person name="Cui Y."/>
            <person name="Wang N."/>
            <person name="Chen C."/>
            <person name="Wu H."/>
            <person name="Zhao Y."/>
            <person name="Zhang J."/>
            <person name="Li Y."/>
            <person name="Zhou W."/>
            <person name="Zhang B."/>
            <person name="Hu W."/>
            <person name="Eijk M."/>
            <person name="Tang J."/>
            <person name="Witsenboer H."/>
            <person name="Zhao S."/>
            <person name="Li Z."/>
            <person name="Zhang A."/>
            <person name="Wang D."/>
            <person name="Liang C."/>
        </authorList>
    </citation>
    <scope>NUCLEOTIDE SEQUENCE [LARGE SCALE GENOMIC DNA]</scope>
    <source>
        <strain evidence="1">cv. G1812</strain>
    </source>
</reference>
<sequence>MKEPSWWMSISSAVLTRDTLIFILKFSSCGVLSSRFCRPSFLQANVYIFSRPMCRLKKFVYSK</sequence>
<protein>
    <submittedName>
        <fullName evidence="1">Uncharacterized protein</fullName>
    </submittedName>
</protein>
<organism evidence="1 2">
    <name type="scientific">Triticum urartu</name>
    <name type="common">Red wild einkorn</name>
    <name type="synonym">Crithodium urartu</name>
    <dbReference type="NCBI Taxonomy" id="4572"/>
    <lineage>
        <taxon>Eukaryota</taxon>
        <taxon>Viridiplantae</taxon>
        <taxon>Streptophyta</taxon>
        <taxon>Embryophyta</taxon>
        <taxon>Tracheophyta</taxon>
        <taxon>Spermatophyta</taxon>
        <taxon>Magnoliopsida</taxon>
        <taxon>Liliopsida</taxon>
        <taxon>Poales</taxon>
        <taxon>Poaceae</taxon>
        <taxon>BOP clade</taxon>
        <taxon>Pooideae</taxon>
        <taxon>Triticodae</taxon>
        <taxon>Triticeae</taxon>
        <taxon>Triticinae</taxon>
        <taxon>Triticum</taxon>
    </lineage>
</organism>
<name>A0A8R7UL40_TRIUA</name>
<dbReference type="EnsemblPlants" id="TuG1812G0500004544.01.T01">
    <property type="protein sequence ID" value="TuG1812G0500004544.01.T01"/>
    <property type="gene ID" value="TuG1812G0500004544.01"/>
</dbReference>